<organism evidence="9 10">
    <name type="scientific">Sphaerisporangium siamense</name>
    <dbReference type="NCBI Taxonomy" id="795645"/>
    <lineage>
        <taxon>Bacteria</taxon>
        <taxon>Bacillati</taxon>
        <taxon>Actinomycetota</taxon>
        <taxon>Actinomycetes</taxon>
        <taxon>Streptosporangiales</taxon>
        <taxon>Streptosporangiaceae</taxon>
        <taxon>Sphaerisporangium</taxon>
    </lineage>
</organism>
<feature type="transmembrane region" description="Helical" evidence="7">
    <location>
        <begin position="165"/>
        <end position="188"/>
    </location>
</feature>
<keyword evidence="6 7" id="KW-0472">Membrane</keyword>
<dbReference type="Proteomes" id="UP000542210">
    <property type="component" value="Unassembled WGS sequence"/>
</dbReference>
<feature type="transmembrane region" description="Helical" evidence="7">
    <location>
        <begin position="12"/>
        <end position="28"/>
    </location>
</feature>
<dbReference type="RefSeq" id="WP_184877373.1">
    <property type="nucleotide sequence ID" value="NZ_BOOV01000031.1"/>
</dbReference>
<dbReference type="InterPro" id="IPR036259">
    <property type="entry name" value="MFS_trans_sf"/>
</dbReference>
<feature type="transmembrane region" description="Helical" evidence="7">
    <location>
        <begin position="34"/>
        <end position="55"/>
    </location>
</feature>
<evidence type="ECO:0000256" key="3">
    <source>
        <dbReference type="ARBA" id="ARBA00022475"/>
    </source>
</evidence>
<feature type="transmembrane region" description="Helical" evidence="7">
    <location>
        <begin position="101"/>
        <end position="122"/>
    </location>
</feature>
<feature type="transmembrane region" description="Helical" evidence="7">
    <location>
        <begin position="76"/>
        <end position="95"/>
    </location>
</feature>
<evidence type="ECO:0000256" key="7">
    <source>
        <dbReference type="SAM" id="Phobius"/>
    </source>
</evidence>
<evidence type="ECO:0000256" key="6">
    <source>
        <dbReference type="ARBA" id="ARBA00023136"/>
    </source>
</evidence>
<dbReference type="EMBL" id="JACHND010000001">
    <property type="protein sequence ID" value="MBB4699672.1"/>
    <property type="molecule type" value="Genomic_DNA"/>
</dbReference>
<dbReference type="PROSITE" id="PS00216">
    <property type="entry name" value="SUGAR_TRANSPORT_1"/>
    <property type="match status" value="1"/>
</dbReference>
<feature type="transmembrane region" description="Helical" evidence="7">
    <location>
        <begin position="281"/>
        <end position="299"/>
    </location>
</feature>
<evidence type="ECO:0000313" key="10">
    <source>
        <dbReference type="Proteomes" id="UP000542210"/>
    </source>
</evidence>
<keyword evidence="4 7" id="KW-0812">Transmembrane</keyword>
<evidence type="ECO:0000313" key="9">
    <source>
        <dbReference type="EMBL" id="MBB4699672.1"/>
    </source>
</evidence>
<dbReference type="InterPro" id="IPR005829">
    <property type="entry name" value="Sugar_transporter_CS"/>
</dbReference>
<feature type="transmembrane region" description="Helical" evidence="7">
    <location>
        <begin position="250"/>
        <end position="269"/>
    </location>
</feature>
<keyword evidence="10" id="KW-1185">Reference proteome</keyword>
<dbReference type="CDD" id="cd17325">
    <property type="entry name" value="MFS_MdtG_SLC18_like"/>
    <property type="match status" value="1"/>
</dbReference>
<keyword evidence="2" id="KW-0813">Transport</keyword>
<protein>
    <submittedName>
        <fullName evidence="9">MFS family permease</fullName>
    </submittedName>
</protein>
<dbReference type="PANTHER" id="PTHR23517:SF13">
    <property type="entry name" value="MAJOR FACILITATOR SUPERFAMILY MFS_1"/>
    <property type="match status" value="1"/>
</dbReference>
<dbReference type="SUPFAM" id="SSF103473">
    <property type="entry name" value="MFS general substrate transporter"/>
    <property type="match status" value="1"/>
</dbReference>
<dbReference type="InterPro" id="IPR020846">
    <property type="entry name" value="MFS_dom"/>
</dbReference>
<sequence>MGGFRELPREVKILTVVAFTVAVGFGIQSPAIPVFAGEFGVGSTAIGAVVSAFAFMRLATGLPGGRLVNRFGERRVLLTGMAMLAATSILAGLSWNYALLLIFRGACGVGSALYTVSAMNMLLRVTPASHRGRATGYFQGGYYLGTVTGPALGGGLLGVSPRLPFFVYGVAVAIAGVIAAVALARAALVAPAPPRAQSARQGVTLGQALRQRPYLAALSSNFALGWAVFGVRVSVLPLYLLVVIKASPTWIGAGLAVGAIVQAAALPLAGRMADLWGRRPSLLLGQGLILCCLAMVTAWQTLPSYLAAFALIGLGTAFCTTGGAATVGDVTQGRGGTVVAGYQMTADLGMTVGPLVAGALAASFSYEVAFMGTAAVVLVSWFMALTVPPRPTEQPA</sequence>
<evidence type="ECO:0000256" key="1">
    <source>
        <dbReference type="ARBA" id="ARBA00004651"/>
    </source>
</evidence>
<evidence type="ECO:0000256" key="4">
    <source>
        <dbReference type="ARBA" id="ARBA00022692"/>
    </source>
</evidence>
<feature type="transmembrane region" description="Helical" evidence="7">
    <location>
        <begin position="368"/>
        <end position="387"/>
    </location>
</feature>
<dbReference type="InterPro" id="IPR050171">
    <property type="entry name" value="MFS_Transporters"/>
</dbReference>
<accession>A0A7W7D3U5</accession>
<proteinExistence type="predicted"/>
<evidence type="ECO:0000256" key="2">
    <source>
        <dbReference type="ARBA" id="ARBA00022448"/>
    </source>
</evidence>
<keyword evidence="5 7" id="KW-1133">Transmembrane helix</keyword>
<keyword evidence="3" id="KW-1003">Cell membrane</keyword>
<comment type="subcellular location">
    <subcellularLocation>
        <location evidence="1">Cell membrane</location>
        <topology evidence="1">Multi-pass membrane protein</topology>
    </subcellularLocation>
</comment>
<dbReference type="Gene3D" id="1.20.1250.20">
    <property type="entry name" value="MFS general substrate transporter like domains"/>
    <property type="match status" value="2"/>
</dbReference>
<dbReference type="InterPro" id="IPR011701">
    <property type="entry name" value="MFS"/>
</dbReference>
<dbReference type="Pfam" id="PF07690">
    <property type="entry name" value="MFS_1"/>
    <property type="match status" value="1"/>
</dbReference>
<feature type="transmembrane region" description="Helical" evidence="7">
    <location>
        <begin position="305"/>
        <end position="327"/>
    </location>
</feature>
<gene>
    <name evidence="9" type="ORF">BJ982_001216</name>
</gene>
<name>A0A7W7D3U5_9ACTN</name>
<feature type="transmembrane region" description="Helical" evidence="7">
    <location>
        <begin position="339"/>
        <end position="362"/>
    </location>
</feature>
<comment type="caution">
    <text evidence="9">The sequence shown here is derived from an EMBL/GenBank/DDBJ whole genome shotgun (WGS) entry which is preliminary data.</text>
</comment>
<dbReference type="GO" id="GO:0005886">
    <property type="term" value="C:plasma membrane"/>
    <property type="evidence" value="ECO:0007669"/>
    <property type="project" value="UniProtKB-SubCell"/>
</dbReference>
<reference evidence="9 10" key="1">
    <citation type="submission" date="2020-08" db="EMBL/GenBank/DDBJ databases">
        <title>Sequencing the genomes of 1000 actinobacteria strains.</title>
        <authorList>
            <person name="Klenk H.-P."/>
        </authorList>
    </citation>
    <scope>NUCLEOTIDE SEQUENCE [LARGE SCALE GENOMIC DNA]</scope>
    <source>
        <strain evidence="9 10">DSM 45784</strain>
    </source>
</reference>
<dbReference type="PANTHER" id="PTHR23517">
    <property type="entry name" value="RESISTANCE PROTEIN MDTM, PUTATIVE-RELATED-RELATED"/>
    <property type="match status" value="1"/>
</dbReference>
<dbReference type="AlphaFoldDB" id="A0A7W7D3U5"/>
<dbReference type="GO" id="GO:0022857">
    <property type="term" value="F:transmembrane transporter activity"/>
    <property type="evidence" value="ECO:0007669"/>
    <property type="project" value="InterPro"/>
</dbReference>
<feature type="domain" description="Major facilitator superfamily (MFS) profile" evidence="8">
    <location>
        <begin position="10"/>
        <end position="392"/>
    </location>
</feature>
<evidence type="ECO:0000259" key="8">
    <source>
        <dbReference type="PROSITE" id="PS50850"/>
    </source>
</evidence>
<dbReference type="PROSITE" id="PS50850">
    <property type="entry name" value="MFS"/>
    <property type="match status" value="1"/>
</dbReference>
<evidence type="ECO:0000256" key="5">
    <source>
        <dbReference type="ARBA" id="ARBA00022989"/>
    </source>
</evidence>
<feature type="transmembrane region" description="Helical" evidence="7">
    <location>
        <begin position="142"/>
        <end position="159"/>
    </location>
</feature>
<feature type="transmembrane region" description="Helical" evidence="7">
    <location>
        <begin position="222"/>
        <end position="244"/>
    </location>
</feature>